<evidence type="ECO:0000256" key="1">
    <source>
        <dbReference type="SAM" id="MobiDB-lite"/>
    </source>
</evidence>
<evidence type="ECO:0000313" key="3">
    <source>
        <dbReference type="Proteomes" id="UP000266841"/>
    </source>
</evidence>
<feature type="compositionally biased region" description="Basic and acidic residues" evidence="1">
    <location>
        <begin position="242"/>
        <end position="251"/>
    </location>
</feature>
<comment type="caution">
    <text evidence="2">The sequence shown here is derived from an EMBL/GenBank/DDBJ whole genome shotgun (WGS) entry which is preliminary data.</text>
</comment>
<proteinExistence type="predicted"/>
<feature type="region of interest" description="Disordered" evidence="1">
    <location>
        <begin position="193"/>
        <end position="251"/>
    </location>
</feature>
<feature type="region of interest" description="Disordered" evidence="1">
    <location>
        <begin position="56"/>
        <end position="88"/>
    </location>
</feature>
<reference evidence="2 3" key="1">
    <citation type="journal article" date="2012" name="Genome Biol.">
        <title>Genome and low-iron response of an oceanic diatom adapted to chronic iron limitation.</title>
        <authorList>
            <person name="Lommer M."/>
            <person name="Specht M."/>
            <person name="Roy A.S."/>
            <person name="Kraemer L."/>
            <person name="Andreson R."/>
            <person name="Gutowska M.A."/>
            <person name="Wolf J."/>
            <person name="Bergner S.V."/>
            <person name="Schilhabel M.B."/>
            <person name="Klostermeier U.C."/>
            <person name="Beiko R.G."/>
            <person name="Rosenstiel P."/>
            <person name="Hippler M."/>
            <person name="Laroche J."/>
        </authorList>
    </citation>
    <scope>NUCLEOTIDE SEQUENCE [LARGE SCALE GENOMIC DNA]</scope>
    <source>
        <strain evidence="2 3">CCMP1005</strain>
    </source>
</reference>
<dbReference type="AlphaFoldDB" id="K0RFW1"/>
<dbReference type="Proteomes" id="UP000266841">
    <property type="component" value="Unassembled WGS sequence"/>
</dbReference>
<name>K0RFW1_THAOC</name>
<keyword evidence="3" id="KW-1185">Reference proteome</keyword>
<accession>K0RFW1</accession>
<sequence>MRAGRAHLSNSSEPRAIDYVLVAGSYETRASAKLTWRRRGAGRRARLLVSIPNGLHRAASGTKSHRGNREWPTASPPVAADGHATNGHATDGHATDGHATDGHAAAVQTPTVHAALANTRPPPQLQSQHPDLGFVCKASRQRVRTNPDRSWHPMSSFTFLPFGAKVCPSFLPTKACNRTVALSRTNLVDRTFARTNGRGPSTRQGAQLDRGRPNTARPCAGPAGSPSSPSVPPKGFRPVTRRVNEARQLKN</sequence>
<protein>
    <submittedName>
        <fullName evidence="2">Uncharacterized protein</fullName>
    </submittedName>
</protein>
<gene>
    <name evidence="2" type="ORF">THAOC_28098</name>
</gene>
<organism evidence="2 3">
    <name type="scientific">Thalassiosira oceanica</name>
    <name type="common">Marine diatom</name>
    <dbReference type="NCBI Taxonomy" id="159749"/>
    <lineage>
        <taxon>Eukaryota</taxon>
        <taxon>Sar</taxon>
        <taxon>Stramenopiles</taxon>
        <taxon>Ochrophyta</taxon>
        <taxon>Bacillariophyta</taxon>
        <taxon>Coscinodiscophyceae</taxon>
        <taxon>Thalassiosirophycidae</taxon>
        <taxon>Thalassiosirales</taxon>
        <taxon>Thalassiosiraceae</taxon>
        <taxon>Thalassiosira</taxon>
    </lineage>
</organism>
<dbReference type="eggNOG" id="ENOG502SDBJ">
    <property type="taxonomic scope" value="Eukaryota"/>
</dbReference>
<dbReference type="EMBL" id="AGNL01039525">
    <property type="protein sequence ID" value="EJK52608.1"/>
    <property type="molecule type" value="Genomic_DNA"/>
</dbReference>
<evidence type="ECO:0000313" key="2">
    <source>
        <dbReference type="EMBL" id="EJK52608.1"/>
    </source>
</evidence>
<feature type="compositionally biased region" description="Low complexity" evidence="1">
    <location>
        <begin position="218"/>
        <end position="228"/>
    </location>
</feature>
<dbReference type="OrthoDB" id="5326588at2759"/>